<dbReference type="Proteomes" id="UP001164929">
    <property type="component" value="Chromosome 1"/>
</dbReference>
<evidence type="ECO:0000313" key="1">
    <source>
        <dbReference type="EMBL" id="KAJ7013746.1"/>
    </source>
</evidence>
<protein>
    <submittedName>
        <fullName evidence="1">Uncharacterized protein</fullName>
    </submittedName>
</protein>
<gene>
    <name evidence="1" type="ORF">NC653_003402</name>
</gene>
<reference evidence="1 2" key="1">
    <citation type="journal article" date="2023" name="Mol. Ecol. Resour.">
        <title>Chromosome-level genome assembly of a triploid poplar Populus alba 'Berolinensis'.</title>
        <authorList>
            <person name="Chen S."/>
            <person name="Yu Y."/>
            <person name="Wang X."/>
            <person name="Wang S."/>
            <person name="Zhang T."/>
            <person name="Zhou Y."/>
            <person name="He R."/>
            <person name="Meng N."/>
            <person name="Wang Y."/>
            <person name="Liu W."/>
            <person name="Liu Z."/>
            <person name="Liu J."/>
            <person name="Guo Q."/>
            <person name="Huang H."/>
            <person name="Sederoff R.R."/>
            <person name="Wang G."/>
            <person name="Qu G."/>
            <person name="Chen S."/>
        </authorList>
    </citation>
    <scope>NUCLEOTIDE SEQUENCE [LARGE SCALE GENOMIC DNA]</scope>
    <source>
        <strain evidence="1">SC-2020</strain>
    </source>
</reference>
<proteinExistence type="predicted"/>
<organism evidence="1 2">
    <name type="scientific">Populus alba x Populus x berolinensis</name>
    <dbReference type="NCBI Taxonomy" id="444605"/>
    <lineage>
        <taxon>Eukaryota</taxon>
        <taxon>Viridiplantae</taxon>
        <taxon>Streptophyta</taxon>
        <taxon>Embryophyta</taxon>
        <taxon>Tracheophyta</taxon>
        <taxon>Spermatophyta</taxon>
        <taxon>Magnoliopsida</taxon>
        <taxon>eudicotyledons</taxon>
        <taxon>Gunneridae</taxon>
        <taxon>Pentapetalae</taxon>
        <taxon>rosids</taxon>
        <taxon>fabids</taxon>
        <taxon>Malpighiales</taxon>
        <taxon>Salicaceae</taxon>
        <taxon>Saliceae</taxon>
        <taxon>Populus</taxon>
    </lineage>
</organism>
<dbReference type="AlphaFoldDB" id="A0AAD6WJ35"/>
<dbReference type="EMBL" id="JAQIZT010000001">
    <property type="protein sequence ID" value="KAJ7013746.1"/>
    <property type="molecule type" value="Genomic_DNA"/>
</dbReference>
<evidence type="ECO:0000313" key="2">
    <source>
        <dbReference type="Proteomes" id="UP001164929"/>
    </source>
</evidence>
<accession>A0AAD6WJ35</accession>
<sequence>MVLVSRTLCFSFFPCQQYLTLTSLLPTIKTTYHPMNLPRVTFSYHLIPLNYQTTQILARAAH</sequence>
<keyword evidence="2" id="KW-1185">Reference proteome</keyword>
<name>A0AAD6WJ35_9ROSI</name>
<comment type="caution">
    <text evidence="1">The sequence shown here is derived from an EMBL/GenBank/DDBJ whole genome shotgun (WGS) entry which is preliminary data.</text>
</comment>